<feature type="region of interest" description="Disordered" evidence="1">
    <location>
        <begin position="155"/>
        <end position="198"/>
    </location>
</feature>
<dbReference type="EMBL" id="BJZO01000029">
    <property type="protein sequence ID" value="GEO81229.1"/>
    <property type="molecule type" value="Genomic_DNA"/>
</dbReference>
<comment type="caution">
    <text evidence="3">The sequence shown here is derived from an EMBL/GenBank/DDBJ whole genome shotgun (WGS) entry which is preliminary data.</text>
</comment>
<reference evidence="3 4" key="1">
    <citation type="submission" date="2019-07" db="EMBL/GenBank/DDBJ databases">
        <title>Whole genome shotgun sequence of Rhodospirillum oryzae NBRC 107573.</title>
        <authorList>
            <person name="Hosoyama A."/>
            <person name="Uohara A."/>
            <person name="Ohji S."/>
            <person name="Ichikawa N."/>
        </authorList>
    </citation>
    <scope>NUCLEOTIDE SEQUENCE [LARGE SCALE GENOMIC DNA]</scope>
    <source>
        <strain evidence="3 4">NBRC 107573</strain>
    </source>
</reference>
<dbReference type="Proteomes" id="UP000321567">
    <property type="component" value="Unassembled WGS sequence"/>
</dbReference>
<evidence type="ECO:0000256" key="1">
    <source>
        <dbReference type="SAM" id="MobiDB-lite"/>
    </source>
</evidence>
<dbReference type="PANTHER" id="PTHR33371">
    <property type="entry name" value="INTERMEMBRANE PHOSPHOLIPID TRANSPORT SYSTEM BINDING PROTEIN MLAD-RELATED"/>
    <property type="match status" value="1"/>
</dbReference>
<sequence>MPGRNGRKETLIGAVVVLAGGLLLALTTINRYEGEAPAGVYEVRAVFNRADGVGVGSEVRLAGIPVGKVVAHTLADTYRAEVTMRLDIPQELPDDTSAAIQTEGLLGSKYIELLTGGGGFGTIGSGERLDYTQDSVVIEDLMSKVVALAKTRRGLDPNRPAAEQVREHDAEARRKAQENRAAREQAEAERRAREQQAREAAEAETRRCAAAVHDWQACLARERTQAESAGTGWFLSPSHPVAWNGLRLAGVPRARPLSWALPPGQATALPSSDTPPDTPKDN</sequence>
<feature type="region of interest" description="Disordered" evidence="1">
    <location>
        <begin position="256"/>
        <end position="282"/>
    </location>
</feature>
<feature type="compositionally biased region" description="Basic and acidic residues" evidence="1">
    <location>
        <begin position="164"/>
        <end position="198"/>
    </location>
</feature>
<name>A0A512H6Y9_9PROT</name>
<dbReference type="RefSeq" id="WP_147163269.1">
    <property type="nucleotide sequence ID" value="NZ_BJZO01000029.1"/>
</dbReference>
<protein>
    <recommendedName>
        <fullName evidence="2">Mce/MlaD domain-containing protein</fullName>
    </recommendedName>
</protein>
<feature type="domain" description="Mce/MlaD" evidence="2">
    <location>
        <begin position="41"/>
        <end position="116"/>
    </location>
</feature>
<dbReference type="PANTHER" id="PTHR33371:SF4">
    <property type="entry name" value="INTERMEMBRANE PHOSPHOLIPID TRANSPORT SYSTEM BINDING PROTEIN MLAD"/>
    <property type="match status" value="1"/>
</dbReference>
<keyword evidence="4" id="KW-1185">Reference proteome</keyword>
<accession>A0A512H6Y9</accession>
<dbReference type="InterPro" id="IPR052336">
    <property type="entry name" value="MlaD_Phospholipid_Transporter"/>
</dbReference>
<dbReference type="AlphaFoldDB" id="A0A512H6Y9"/>
<dbReference type="Pfam" id="PF02470">
    <property type="entry name" value="MlaD"/>
    <property type="match status" value="1"/>
</dbReference>
<gene>
    <name evidence="3" type="ORF">ROR02_13600</name>
</gene>
<organism evidence="3 4">
    <name type="scientific">Pararhodospirillum oryzae</name>
    <dbReference type="NCBI Taxonomy" id="478448"/>
    <lineage>
        <taxon>Bacteria</taxon>
        <taxon>Pseudomonadati</taxon>
        <taxon>Pseudomonadota</taxon>
        <taxon>Alphaproteobacteria</taxon>
        <taxon>Rhodospirillales</taxon>
        <taxon>Rhodospirillaceae</taxon>
        <taxon>Pararhodospirillum</taxon>
    </lineage>
</organism>
<proteinExistence type="predicted"/>
<evidence type="ECO:0000313" key="3">
    <source>
        <dbReference type="EMBL" id="GEO81229.1"/>
    </source>
</evidence>
<dbReference type="InterPro" id="IPR003399">
    <property type="entry name" value="Mce/MlaD"/>
</dbReference>
<dbReference type="OrthoDB" id="7164001at2"/>
<evidence type="ECO:0000259" key="2">
    <source>
        <dbReference type="Pfam" id="PF02470"/>
    </source>
</evidence>
<evidence type="ECO:0000313" key="4">
    <source>
        <dbReference type="Proteomes" id="UP000321567"/>
    </source>
</evidence>